<dbReference type="RefSeq" id="WP_114299700.1">
    <property type="nucleotide sequence ID" value="NZ_QPJT01000033.1"/>
</dbReference>
<sequence>MYKITFYTHAYNTEKYMEQCIKSVLTQSVKDIEYIIVDNGSTDGTKNIIAEYAKKDSRIKAIRFEENRKGFWPKLIKDLAQGEYFSMLDSDDWYEPEFAETLLGLAENEALDIAVAGSCFHFLSENSQGYRKSESKLIVSREAFPSQFEPMYKFFRPVWGKLFKMSMIKNMDFSDYYAILNYAYGADTVVCLKSLSIANRIGISDKVLHNYRVHPQSVSYVYNPNRFYSDTFLFRKAESFLSCFGKISGENYHFLYVVYINAALDTIDIILKENLEIYQKLLEIGKILKEPLTQQAISAANIENDRLKAYRQLLIDLFVNTVKVNSGNKDIVDLACSNILLLNKELSLYVNRDNLSQHFKSGCFLLSAVNLNSDEMLKKAILSLDSKSLSESMWNILTDMFKSNILLSWIDNPDFALHYYYIIAEVFNLRASSALNMIIEILNNGKEIPFEEELLLLCLNVSAAAEDGEVFVFVKKLQTQLFIRQKRFDEAWQALNDLLEMCPEDGDVVTLKKWLEEENE</sequence>
<accession>A0A369ANM2</accession>
<keyword evidence="2" id="KW-0808">Transferase</keyword>
<dbReference type="Gene3D" id="3.90.550.10">
    <property type="entry name" value="Spore Coat Polysaccharide Biosynthesis Protein SpsA, Chain A"/>
    <property type="match status" value="1"/>
</dbReference>
<dbReference type="OrthoDB" id="9807674at2"/>
<dbReference type="InterPro" id="IPR001173">
    <property type="entry name" value="Glyco_trans_2-like"/>
</dbReference>
<keyword evidence="3" id="KW-1185">Reference proteome</keyword>
<evidence type="ECO:0000313" key="2">
    <source>
        <dbReference type="EMBL" id="RCX09876.1"/>
    </source>
</evidence>
<dbReference type="AlphaFoldDB" id="A0A369ANM2"/>
<dbReference type="PANTHER" id="PTHR22916">
    <property type="entry name" value="GLYCOSYLTRANSFERASE"/>
    <property type="match status" value="1"/>
</dbReference>
<reference evidence="2 3" key="1">
    <citation type="submission" date="2018-07" db="EMBL/GenBank/DDBJ databases">
        <title>Genomic Encyclopedia of Type Strains, Phase IV (KMG-IV): sequencing the most valuable type-strain genomes for metagenomic binning, comparative biology and taxonomic classification.</title>
        <authorList>
            <person name="Goeker M."/>
        </authorList>
    </citation>
    <scope>NUCLEOTIDE SEQUENCE [LARGE SCALE GENOMIC DNA]</scope>
    <source>
        <strain evidence="2 3">DSM 27016</strain>
    </source>
</reference>
<evidence type="ECO:0000313" key="3">
    <source>
        <dbReference type="Proteomes" id="UP000253034"/>
    </source>
</evidence>
<dbReference type="SUPFAM" id="SSF53448">
    <property type="entry name" value="Nucleotide-diphospho-sugar transferases"/>
    <property type="match status" value="1"/>
</dbReference>
<dbReference type="GO" id="GO:0016758">
    <property type="term" value="F:hexosyltransferase activity"/>
    <property type="evidence" value="ECO:0007669"/>
    <property type="project" value="UniProtKB-ARBA"/>
</dbReference>
<gene>
    <name evidence="2" type="ORF">DFR58_13315</name>
</gene>
<protein>
    <submittedName>
        <fullName evidence="2">Glycosyltransferase involved in cell wall biosynthesis</fullName>
    </submittedName>
</protein>
<dbReference type="Proteomes" id="UP000253034">
    <property type="component" value="Unassembled WGS sequence"/>
</dbReference>
<dbReference type="EMBL" id="QPJT01000033">
    <property type="protein sequence ID" value="RCX09876.1"/>
    <property type="molecule type" value="Genomic_DNA"/>
</dbReference>
<dbReference type="PANTHER" id="PTHR22916:SF3">
    <property type="entry name" value="UDP-GLCNAC:BETAGAL BETA-1,3-N-ACETYLGLUCOSAMINYLTRANSFERASE-LIKE PROTEIN 1"/>
    <property type="match status" value="1"/>
</dbReference>
<name>A0A369ANM2_9FIRM</name>
<dbReference type="CDD" id="cd00761">
    <property type="entry name" value="Glyco_tranf_GTA_type"/>
    <property type="match status" value="1"/>
</dbReference>
<organism evidence="2 3">
    <name type="scientific">Anaerobacterium chartisolvens</name>
    <dbReference type="NCBI Taxonomy" id="1297424"/>
    <lineage>
        <taxon>Bacteria</taxon>
        <taxon>Bacillati</taxon>
        <taxon>Bacillota</taxon>
        <taxon>Clostridia</taxon>
        <taxon>Eubacteriales</taxon>
        <taxon>Oscillospiraceae</taxon>
        <taxon>Anaerobacterium</taxon>
    </lineage>
</organism>
<dbReference type="InterPro" id="IPR029044">
    <property type="entry name" value="Nucleotide-diphossugar_trans"/>
</dbReference>
<feature type="domain" description="Glycosyltransferase 2-like" evidence="1">
    <location>
        <begin position="10"/>
        <end position="172"/>
    </location>
</feature>
<proteinExistence type="predicted"/>
<evidence type="ECO:0000259" key="1">
    <source>
        <dbReference type="Pfam" id="PF00535"/>
    </source>
</evidence>
<dbReference type="Pfam" id="PF00535">
    <property type="entry name" value="Glycos_transf_2"/>
    <property type="match status" value="1"/>
</dbReference>
<comment type="caution">
    <text evidence="2">The sequence shown here is derived from an EMBL/GenBank/DDBJ whole genome shotgun (WGS) entry which is preliminary data.</text>
</comment>